<keyword evidence="3 5" id="KW-1133">Transmembrane helix</keyword>
<feature type="transmembrane region" description="Helical" evidence="5">
    <location>
        <begin position="68"/>
        <end position="87"/>
    </location>
</feature>
<protein>
    <submittedName>
        <fullName evidence="6">TDT family transporter</fullName>
    </submittedName>
</protein>
<comment type="subcellular location">
    <subcellularLocation>
        <location evidence="1">Membrane</location>
        <topology evidence="1">Multi-pass membrane protein</topology>
    </subcellularLocation>
</comment>
<feature type="transmembrane region" description="Helical" evidence="5">
    <location>
        <begin position="42"/>
        <end position="62"/>
    </location>
</feature>
<proteinExistence type="predicted"/>
<reference evidence="6" key="2">
    <citation type="submission" date="2023-10" db="EMBL/GenBank/DDBJ databases">
        <authorList>
            <person name="Choi B."/>
        </authorList>
    </citation>
    <scope>NUCLEOTIDE SEQUENCE</scope>
    <source>
        <strain evidence="6">UMB0763</strain>
    </source>
</reference>
<feature type="transmembrane region" description="Helical" evidence="5">
    <location>
        <begin position="239"/>
        <end position="259"/>
    </location>
</feature>
<feature type="transmembrane region" description="Helical" evidence="5">
    <location>
        <begin position="179"/>
        <end position="204"/>
    </location>
</feature>
<accession>A0AAF1BV16</accession>
<dbReference type="GO" id="GO:0016020">
    <property type="term" value="C:membrane"/>
    <property type="evidence" value="ECO:0007669"/>
    <property type="project" value="UniProtKB-SubCell"/>
</dbReference>
<feature type="transmembrane region" description="Helical" evidence="5">
    <location>
        <begin position="305"/>
        <end position="323"/>
    </location>
</feature>
<dbReference type="GO" id="GO:0055085">
    <property type="term" value="P:transmembrane transport"/>
    <property type="evidence" value="ECO:0007669"/>
    <property type="project" value="InterPro"/>
</dbReference>
<feature type="transmembrane region" description="Helical" evidence="5">
    <location>
        <begin position="279"/>
        <end position="298"/>
    </location>
</feature>
<name>A0AAF1BV16_9CORY</name>
<dbReference type="AlphaFoldDB" id="A0AAF1BV16"/>
<feature type="transmembrane region" description="Helical" evidence="5">
    <location>
        <begin position="123"/>
        <end position="141"/>
    </location>
</feature>
<dbReference type="EMBL" id="CP136958">
    <property type="protein sequence ID" value="WOT01072.1"/>
    <property type="molecule type" value="Genomic_DNA"/>
</dbReference>
<keyword evidence="2 5" id="KW-0812">Transmembrane</keyword>
<evidence type="ECO:0000256" key="2">
    <source>
        <dbReference type="ARBA" id="ARBA00022692"/>
    </source>
</evidence>
<keyword evidence="4 5" id="KW-0472">Membrane</keyword>
<reference evidence="6" key="1">
    <citation type="submission" date="2017-12" db="EMBL/GenBank/DDBJ databases">
        <authorList>
            <person name="Thomas-White K."/>
            <person name="Wolfe A.J."/>
        </authorList>
    </citation>
    <scope>NUCLEOTIDE SEQUENCE</scope>
    <source>
        <strain evidence="6">UMB0763</strain>
    </source>
</reference>
<evidence type="ECO:0000313" key="7">
    <source>
        <dbReference type="Proteomes" id="UP000234560"/>
    </source>
</evidence>
<dbReference type="CDD" id="cd09320">
    <property type="entry name" value="TDT_like_2"/>
    <property type="match status" value="1"/>
</dbReference>
<evidence type="ECO:0000256" key="4">
    <source>
        <dbReference type="ARBA" id="ARBA00023136"/>
    </source>
</evidence>
<organism evidence="6 7">
    <name type="scientific">Corynebacterium pyruviciproducens</name>
    <dbReference type="NCBI Taxonomy" id="598660"/>
    <lineage>
        <taxon>Bacteria</taxon>
        <taxon>Bacillati</taxon>
        <taxon>Actinomycetota</taxon>
        <taxon>Actinomycetes</taxon>
        <taxon>Mycobacteriales</taxon>
        <taxon>Corynebacteriaceae</taxon>
        <taxon>Corynebacterium</taxon>
    </lineage>
</organism>
<feature type="transmembrane region" description="Helical" evidence="5">
    <location>
        <begin position="99"/>
        <end position="117"/>
    </location>
</feature>
<gene>
    <name evidence="6" type="ORF">CYJ47_07125</name>
</gene>
<evidence type="ECO:0000256" key="5">
    <source>
        <dbReference type="SAM" id="Phobius"/>
    </source>
</evidence>
<dbReference type="Gene3D" id="1.50.10.150">
    <property type="entry name" value="Voltage-dependent anion channel"/>
    <property type="match status" value="1"/>
</dbReference>
<evidence type="ECO:0000256" key="1">
    <source>
        <dbReference type="ARBA" id="ARBA00004141"/>
    </source>
</evidence>
<sequence>MIHTSIVPPTRLTVSKELPLTLYSANVQKSDKPSVLAPAGPAWAGSLMGTSIAASLTVAHGLPAAVPLFFAVIAAGILVTITVGWLWKRNPHFSHTLMPAWGMYAMGILACGSAWTAVTGNDAFQIASWWVGTPLAIIVCLNQLRGFAGTPTFQWGLALVAPMVGATSGGQLAPAHGVLYHHVGTACFILSLVTALPIFARVYIDVVRGKLKLPGQIAGTAWIPLGVVGQSTAAAQVLFGGKFAIIYGAVMLIAGIRMVEYAMKKFYVAVFEWDGYSPGWWGSTFPTGTLCLGTHLLSRTADAQWLDYVSVFFLVLLLSHWTICCARWASWLVHESPATHRYYSRRHPTLVVEDPRFHPLAGDDPTVAHCSGEKLAVPSTRG</sequence>
<dbReference type="InterPro" id="IPR038665">
    <property type="entry name" value="Voltage-dep_anion_channel_sf"/>
</dbReference>
<evidence type="ECO:0000313" key="6">
    <source>
        <dbReference type="EMBL" id="WOT01072.1"/>
    </source>
</evidence>
<dbReference type="InterPro" id="IPR004695">
    <property type="entry name" value="SLAC1/Mae1/Ssu1/TehA"/>
</dbReference>
<dbReference type="Pfam" id="PF03595">
    <property type="entry name" value="SLAC1"/>
    <property type="match status" value="1"/>
</dbReference>
<dbReference type="RefSeq" id="WP_308216976.1">
    <property type="nucleotide sequence ID" value="NZ_CAMYCO010000004.1"/>
</dbReference>
<evidence type="ECO:0000256" key="3">
    <source>
        <dbReference type="ARBA" id="ARBA00022989"/>
    </source>
</evidence>
<dbReference type="Proteomes" id="UP000234560">
    <property type="component" value="Chromosome"/>
</dbReference>
<dbReference type="KEGG" id="cpyr:CYJ47_07125"/>